<sequence length="91" mass="10666">MTRYFFRIFFPLLISLFVPGLTIFCFVKGRHDLIPTRFLLSYLHRTGVHSVICHFFFCSCFALIFFPNSFPLPTCSYTSLNVRHVAFCSQL</sequence>
<dbReference type="EMBL" id="KZ679678">
    <property type="protein sequence ID" value="PTB56374.1"/>
    <property type="molecule type" value="Genomic_DNA"/>
</dbReference>
<reference evidence="2 3" key="1">
    <citation type="submission" date="2016-07" db="EMBL/GenBank/DDBJ databases">
        <title>Multiple horizontal gene transfer events from other fungi enriched the ability of initially mycotrophic Trichoderma (Ascomycota) to feed on dead plant biomass.</title>
        <authorList>
            <consortium name="DOE Joint Genome Institute"/>
            <person name="Aerts A."/>
            <person name="Atanasova L."/>
            <person name="Chenthamara K."/>
            <person name="Zhang J."/>
            <person name="Grujic M."/>
            <person name="Henrissat B."/>
            <person name="Kuo A."/>
            <person name="Salamov A."/>
            <person name="Lipzen A."/>
            <person name="Labutti K."/>
            <person name="Barry K."/>
            <person name="Miao Y."/>
            <person name="Rahimi M.J."/>
            <person name="Shen Q."/>
            <person name="Grigoriev I.V."/>
            <person name="Kubicek C.P."/>
            <person name="Druzhinina I.S."/>
        </authorList>
    </citation>
    <scope>NUCLEOTIDE SEQUENCE [LARGE SCALE GENOMIC DNA]</scope>
    <source>
        <strain evidence="2 3">CBS 226.95</strain>
    </source>
</reference>
<name>A0A2T4AH15_TRIHA</name>
<evidence type="ECO:0000256" key="1">
    <source>
        <dbReference type="SAM" id="Phobius"/>
    </source>
</evidence>
<evidence type="ECO:0000313" key="3">
    <source>
        <dbReference type="Proteomes" id="UP000241690"/>
    </source>
</evidence>
<protein>
    <submittedName>
        <fullName evidence="2">Uncharacterized protein</fullName>
    </submittedName>
</protein>
<evidence type="ECO:0000313" key="2">
    <source>
        <dbReference type="EMBL" id="PTB56374.1"/>
    </source>
</evidence>
<keyword evidence="3" id="KW-1185">Reference proteome</keyword>
<keyword evidence="1" id="KW-0812">Transmembrane</keyword>
<keyword evidence="1" id="KW-0472">Membrane</keyword>
<keyword evidence="1" id="KW-1133">Transmembrane helix</keyword>
<gene>
    <name evidence="2" type="ORF">M431DRAFT_373986</name>
</gene>
<organism evidence="2 3">
    <name type="scientific">Trichoderma harzianum CBS 226.95</name>
    <dbReference type="NCBI Taxonomy" id="983964"/>
    <lineage>
        <taxon>Eukaryota</taxon>
        <taxon>Fungi</taxon>
        <taxon>Dikarya</taxon>
        <taxon>Ascomycota</taxon>
        <taxon>Pezizomycotina</taxon>
        <taxon>Sordariomycetes</taxon>
        <taxon>Hypocreomycetidae</taxon>
        <taxon>Hypocreales</taxon>
        <taxon>Hypocreaceae</taxon>
        <taxon>Trichoderma</taxon>
    </lineage>
</organism>
<dbReference type="AlphaFoldDB" id="A0A2T4AH15"/>
<feature type="transmembrane region" description="Helical" evidence="1">
    <location>
        <begin position="48"/>
        <end position="66"/>
    </location>
</feature>
<feature type="transmembrane region" description="Helical" evidence="1">
    <location>
        <begin position="6"/>
        <end position="27"/>
    </location>
</feature>
<proteinExistence type="predicted"/>
<dbReference type="RefSeq" id="XP_024776051.1">
    <property type="nucleotide sequence ID" value="XM_024914668.1"/>
</dbReference>
<dbReference type="Proteomes" id="UP000241690">
    <property type="component" value="Unassembled WGS sequence"/>
</dbReference>
<dbReference type="GeneID" id="36623234"/>
<accession>A0A2T4AH15</accession>